<dbReference type="EMBL" id="NCUG01000018">
    <property type="protein sequence ID" value="ORO45462.1"/>
    <property type="molecule type" value="Genomic_DNA"/>
</dbReference>
<dbReference type="Proteomes" id="UP000192428">
    <property type="component" value="Unassembled WGS sequence"/>
</dbReference>
<evidence type="ECO:0000313" key="1">
    <source>
        <dbReference type="EMBL" id="ORJ29485.1"/>
    </source>
</evidence>
<reference evidence="1 4" key="2">
    <citation type="journal article" date="2016" name="PLoS ONE">
        <title>Comparative Genomics Analysis of Streptococcus tigurinus Strains Identifies Genetic Elements Specifically and Uniquely Present in Highly Virulent Strains.</title>
        <authorList>
            <person name="Diene S.M."/>
            <person name="Francois P."/>
            <person name="Zbinden A."/>
            <person name="Entenza J.M."/>
            <person name="Resch G."/>
        </authorList>
    </citation>
    <scope>NUCLEOTIDE SEQUENCE [LARGE SCALE GENOMIC DNA]</scope>
    <source>
        <strain evidence="1 4">AZ_8</strain>
    </source>
</reference>
<dbReference type="OrthoDB" id="2235518at2"/>
<comment type="caution">
    <text evidence="2">The sequence shown here is derived from an EMBL/GenBank/DDBJ whole genome shotgun (WGS) entry which is preliminary data.</text>
</comment>
<keyword evidence="2" id="KW-0378">Hydrolase</keyword>
<proteinExistence type="predicted"/>
<reference evidence="2" key="3">
    <citation type="submission" date="2017-04" db="EMBL/GenBank/DDBJ databases">
        <authorList>
            <person name="Afonso C.L."/>
            <person name="Miller P.J."/>
            <person name="Scott M.A."/>
            <person name="Spackman E."/>
            <person name="Goraichik I."/>
            <person name="Dimitrov K.M."/>
            <person name="Suarez D.L."/>
            <person name="Swayne D.E."/>
        </authorList>
    </citation>
    <scope>NUCLEOTIDE SEQUENCE</scope>
    <source>
        <strain evidence="2">B_003802_10</strain>
        <strain evidence="3">OD_314165_09</strain>
    </source>
</reference>
<name>A0A0F2E445_STROR</name>
<evidence type="ECO:0000313" key="3">
    <source>
        <dbReference type="EMBL" id="ORO45462.1"/>
    </source>
</evidence>
<sequence>MKMEIGKTYLVKKDIFGLTKDELWTLVDKGYQAYFGEHNFVFVNDDKVKVFAVLKDGSEEDMQIYHHLDDYFEEVNRENF</sequence>
<evidence type="ECO:0000313" key="5">
    <source>
        <dbReference type="Proteomes" id="UP000193030"/>
    </source>
</evidence>
<gene>
    <name evidence="1" type="ORF">ATE34_05075</name>
    <name evidence="3" type="ORF">B7725_06240</name>
    <name evidence="2" type="ORF">B7727_05655</name>
</gene>
<accession>A0A0F2E445</accession>
<organism evidence="2 6">
    <name type="scientific">Streptococcus oralis subsp. tigurinus</name>
    <dbReference type="NCBI Taxonomy" id="1077464"/>
    <lineage>
        <taxon>Bacteria</taxon>
        <taxon>Bacillati</taxon>
        <taxon>Bacillota</taxon>
        <taxon>Bacilli</taxon>
        <taxon>Lactobacillales</taxon>
        <taxon>Streptococcaceae</taxon>
        <taxon>Streptococcus</taxon>
    </lineage>
</organism>
<dbReference type="Proteomes" id="UP000193030">
    <property type="component" value="Unassembled WGS sequence"/>
</dbReference>
<dbReference type="RefSeq" id="WP_000781504.1">
    <property type="nucleotide sequence ID" value="NZ_CP151631.1"/>
</dbReference>
<reference evidence="5 6" key="1">
    <citation type="journal article" date="2016" name="Eur. J. Clin. Microbiol. Infect. Dis.">
        <title>Whole genome sequencing as a tool for phylogenetic analysis of clinical strains of Mitis group streptococci.</title>
        <authorList>
            <person name="Rasmussen L.H."/>
            <person name="Dargis R."/>
            <person name="Hojholt K."/>
            <person name="Christensen J.J."/>
            <person name="Skovgaard O."/>
            <person name="Justesen U.S."/>
            <person name="Rosenvinge F.S."/>
            <person name="Moser C."/>
            <person name="Lukjancenko O."/>
            <person name="Rasmussen S."/>
            <person name="Nielsen X.C."/>
        </authorList>
    </citation>
    <scope>NUCLEOTIDE SEQUENCE [LARGE SCALE GENOMIC DNA]</scope>
    <source>
        <strain evidence="2 6">B_003802_10</strain>
        <strain evidence="3 5">OD_314165_09</strain>
    </source>
</reference>
<evidence type="ECO:0000313" key="2">
    <source>
        <dbReference type="EMBL" id="ORO43559.1"/>
    </source>
</evidence>
<dbReference type="AlphaFoldDB" id="A0A0F2E445"/>
<dbReference type="EMBL" id="LNVF01000001">
    <property type="protein sequence ID" value="ORJ29485.1"/>
    <property type="molecule type" value="Genomic_DNA"/>
</dbReference>
<dbReference type="GO" id="GO:0016787">
    <property type="term" value="F:hydrolase activity"/>
    <property type="evidence" value="ECO:0007669"/>
    <property type="project" value="UniProtKB-KW"/>
</dbReference>
<evidence type="ECO:0000313" key="6">
    <source>
        <dbReference type="Proteomes" id="UP000193958"/>
    </source>
</evidence>
<evidence type="ECO:0000313" key="4">
    <source>
        <dbReference type="Proteomes" id="UP000192428"/>
    </source>
</evidence>
<dbReference type="EMBL" id="NCUE01000018">
    <property type="protein sequence ID" value="ORO43559.1"/>
    <property type="molecule type" value="Genomic_DNA"/>
</dbReference>
<dbReference type="Proteomes" id="UP000193958">
    <property type="component" value="Unassembled WGS sequence"/>
</dbReference>
<protein>
    <submittedName>
        <fullName evidence="2">Phosphohydrolase</fullName>
    </submittedName>
</protein>